<dbReference type="AlphaFoldDB" id="A0ABD1YLI5"/>
<proteinExistence type="predicted"/>
<dbReference type="Proteomes" id="UP001605036">
    <property type="component" value="Unassembled WGS sequence"/>
</dbReference>
<evidence type="ECO:0000313" key="2">
    <source>
        <dbReference type="Proteomes" id="UP001605036"/>
    </source>
</evidence>
<keyword evidence="2" id="KW-1185">Reference proteome</keyword>
<protein>
    <submittedName>
        <fullName evidence="1">Uncharacterized protein</fullName>
    </submittedName>
</protein>
<name>A0ABD1YLI5_9MARC</name>
<comment type="caution">
    <text evidence="1">The sequence shown here is derived from an EMBL/GenBank/DDBJ whole genome shotgun (WGS) entry which is preliminary data.</text>
</comment>
<dbReference type="EMBL" id="JBHFFA010000004">
    <property type="protein sequence ID" value="KAL2631637.1"/>
    <property type="molecule type" value="Genomic_DNA"/>
</dbReference>
<gene>
    <name evidence="1" type="ORF">R1flu_016323</name>
</gene>
<organism evidence="1 2">
    <name type="scientific">Riccia fluitans</name>
    <dbReference type="NCBI Taxonomy" id="41844"/>
    <lineage>
        <taxon>Eukaryota</taxon>
        <taxon>Viridiplantae</taxon>
        <taxon>Streptophyta</taxon>
        <taxon>Embryophyta</taxon>
        <taxon>Marchantiophyta</taxon>
        <taxon>Marchantiopsida</taxon>
        <taxon>Marchantiidae</taxon>
        <taxon>Marchantiales</taxon>
        <taxon>Ricciaceae</taxon>
        <taxon>Riccia</taxon>
    </lineage>
</organism>
<reference evidence="1 2" key="1">
    <citation type="submission" date="2024-09" db="EMBL/GenBank/DDBJ databases">
        <title>Chromosome-scale assembly of Riccia fluitans.</title>
        <authorList>
            <person name="Paukszto L."/>
            <person name="Sawicki J."/>
            <person name="Karawczyk K."/>
            <person name="Piernik-Szablinska J."/>
            <person name="Szczecinska M."/>
            <person name="Mazdziarz M."/>
        </authorList>
    </citation>
    <scope>NUCLEOTIDE SEQUENCE [LARGE SCALE GENOMIC DNA]</scope>
    <source>
        <strain evidence="1">Rf_01</strain>
        <tissue evidence="1">Aerial parts of the thallus</tissue>
    </source>
</reference>
<evidence type="ECO:0000313" key="1">
    <source>
        <dbReference type="EMBL" id="KAL2631637.1"/>
    </source>
</evidence>
<sequence length="81" mass="9591">MQGLIWAYKEKLESINLNFLFWNWSKTLVELVEEWARGGDEDSIGLRGHDDIWAEAHWRTMLRFVILDIDASAREITRDLV</sequence>
<accession>A0ABD1YLI5</accession>